<evidence type="ECO:0000259" key="2">
    <source>
        <dbReference type="PROSITE" id="PS51767"/>
    </source>
</evidence>
<dbReference type="PANTHER" id="PTHR47966:SF47">
    <property type="entry name" value="ENDOPEPTIDASE, PUTATIVE (AFU_ORTHOLOGUE AFUA_3G01220)-RELATED"/>
    <property type="match status" value="1"/>
</dbReference>
<dbReference type="PROSITE" id="PS51767">
    <property type="entry name" value="PEPTIDASE_A1"/>
    <property type="match status" value="1"/>
</dbReference>
<dbReference type="AlphaFoldDB" id="A0AAN7AH77"/>
<comment type="caution">
    <text evidence="3">The sequence shown here is derived from an EMBL/GenBank/DDBJ whole genome shotgun (WGS) entry which is preliminary data.</text>
</comment>
<dbReference type="InterPro" id="IPR021109">
    <property type="entry name" value="Peptidase_aspartic_dom_sf"/>
</dbReference>
<dbReference type="Gene3D" id="2.40.70.10">
    <property type="entry name" value="Acid Proteases"/>
    <property type="match status" value="2"/>
</dbReference>
<evidence type="ECO:0000313" key="3">
    <source>
        <dbReference type="EMBL" id="KAK4186504.1"/>
    </source>
</evidence>
<dbReference type="Proteomes" id="UP001302126">
    <property type="component" value="Unassembled WGS sequence"/>
</dbReference>
<name>A0AAN7AH77_9PEZI</name>
<dbReference type="EMBL" id="MU864422">
    <property type="protein sequence ID" value="KAK4186504.1"/>
    <property type="molecule type" value="Genomic_DNA"/>
</dbReference>
<sequence>MYGRYPDGQYIAGPFGFSDITVANLTVAKQQVCLANETFWLGNNFTSGHLGMAYPALTNSYTGDQDLQHLPISQVKYSPFFTTLVQEGTIDASFCLALDRNETTGIFALGGDVDVPGLDPDPSNTVALDMIIANLQGDANPQASYQYSFYTVIPDGWVYDQTNTTRKMPYIIDSGTTCNYLPPNIANDINSRFDPPGSYLSGYGAYYTECDAIPPSVAVVLDGVEFEISAEDMVLQHVRDESTDLCMTAIGNGGDGPYILGDGFLRNALVTMDIGQAKVWFTPRRY</sequence>
<gene>
    <name evidence="3" type="ORF">QBC35DRAFT_501082</name>
</gene>
<dbReference type="InterPro" id="IPR034164">
    <property type="entry name" value="Pepsin-like_dom"/>
</dbReference>
<dbReference type="GO" id="GO:0006508">
    <property type="term" value="P:proteolysis"/>
    <property type="evidence" value="ECO:0007669"/>
    <property type="project" value="InterPro"/>
</dbReference>
<dbReference type="PANTHER" id="PTHR47966">
    <property type="entry name" value="BETA-SITE APP-CLEAVING ENZYME, ISOFORM A-RELATED"/>
    <property type="match status" value="1"/>
</dbReference>
<dbReference type="CDD" id="cd05471">
    <property type="entry name" value="pepsin_like"/>
    <property type="match status" value="1"/>
</dbReference>
<dbReference type="GO" id="GO:0004190">
    <property type="term" value="F:aspartic-type endopeptidase activity"/>
    <property type="evidence" value="ECO:0007669"/>
    <property type="project" value="InterPro"/>
</dbReference>
<keyword evidence="4" id="KW-1185">Reference proteome</keyword>
<protein>
    <submittedName>
        <fullName evidence="3">Aspartic peptidase domain-containing protein</fullName>
    </submittedName>
</protein>
<dbReference type="GO" id="GO:0000324">
    <property type="term" value="C:fungal-type vacuole"/>
    <property type="evidence" value="ECO:0007669"/>
    <property type="project" value="TreeGrafter"/>
</dbReference>
<evidence type="ECO:0000256" key="1">
    <source>
        <dbReference type="ARBA" id="ARBA00007447"/>
    </source>
</evidence>
<proteinExistence type="inferred from homology"/>
<dbReference type="InterPro" id="IPR033121">
    <property type="entry name" value="PEPTIDASE_A1"/>
</dbReference>
<evidence type="ECO:0000313" key="4">
    <source>
        <dbReference type="Proteomes" id="UP001302126"/>
    </source>
</evidence>
<accession>A0AAN7AH77</accession>
<reference evidence="3" key="1">
    <citation type="journal article" date="2023" name="Mol. Phylogenet. Evol.">
        <title>Genome-scale phylogeny and comparative genomics of the fungal order Sordariales.</title>
        <authorList>
            <person name="Hensen N."/>
            <person name="Bonometti L."/>
            <person name="Westerberg I."/>
            <person name="Brannstrom I.O."/>
            <person name="Guillou S."/>
            <person name="Cros-Aarteil S."/>
            <person name="Calhoun S."/>
            <person name="Haridas S."/>
            <person name="Kuo A."/>
            <person name="Mondo S."/>
            <person name="Pangilinan J."/>
            <person name="Riley R."/>
            <person name="LaButti K."/>
            <person name="Andreopoulos B."/>
            <person name="Lipzen A."/>
            <person name="Chen C."/>
            <person name="Yan M."/>
            <person name="Daum C."/>
            <person name="Ng V."/>
            <person name="Clum A."/>
            <person name="Steindorff A."/>
            <person name="Ohm R.A."/>
            <person name="Martin F."/>
            <person name="Silar P."/>
            <person name="Natvig D.O."/>
            <person name="Lalanne C."/>
            <person name="Gautier V."/>
            <person name="Ament-Velasquez S.L."/>
            <person name="Kruys A."/>
            <person name="Hutchinson M.I."/>
            <person name="Powell A.J."/>
            <person name="Barry K."/>
            <person name="Miller A.N."/>
            <person name="Grigoriev I.V."/>
            <person name="Debuchy R."/>
            <person name="Gladieux P."/>
            <person name="Hiltunen Thoren M."/>
            <person name="Johannesson H."/>
        </authorList>
    </citation>
    <scope>NUCLEOTIDE SEQUENCE</scope>
    <source>
        <strain evidence="3">PSN309</strain>
    </source>
</reference>
<dbReference type="InterPro" id="IPR001461">
    <property type="entry name" value="Aspartic_peptidase_A1"/>
</dbReference>
<reference evidence="3" key="2">
    <citation type="submission" date="2023-05" db="EMBL/GenBank/DDBJ databases">
        <authorList>
            <consortium name="Lawrence Berkeley National Laboratory"/>
            <person name="Steindorff A."/>
            <person name="Hensen N."/>
            <person name="Bonometti L."/>
            <person name="Westerberg I."/>
            <person name="Brannstrom I.O."/>
            <person name="Guillou S."/>
            <person name="Cros-Aarteil S."/>
            <person name="Calhoun S."/>
            <person name="Haridas S."/>
            <person name="Kuo A."/>
            <person name="Mondo S."/>
            <person name="Pangilinan J."/>
            <person name="Riley R."/>
            <person name="Labutti K."/>
            <person name="Andreopoulos B."/>
            <person name="Lipzen A."/>
            <person name="Chen C."/>
            <person name="Yanf M."/>
            <person name="Daum C."/>
            <person name="Ng V."/>
            <person name="Clum A."/>
            <person name="Ohm R."/>
            <person name="Martin F."/>
            <person name="Silar P."/>
            <person name="Natvig D."/>
            <person name="Lalanne C."/>
            <person name="Gautier V."/>
            <person name="Ament-Velasquez S.L."/>
            <person name="Kruys A."/>
            <person name="Hutchinson M.I."/>
            <person name="Powell A.J."/>
            <person name="Barry K."/>
            <person name="Miller A.N."/>
            <person name="Grigoriev I.V."/>
            <person name="Debuchy R."/>
            <person name="Gladieux P."/>
            <person name="Thoren M.H."/>
            <person name="Johannesson H."/>
        </authorList>
    </citation>
    <scope>NUCLEOTIDE SEQUENCE</scope>
    <source>
        <strain evidence="3">PSN309</strain>
    </source>
</reference>
<feature type="domain" description="Peptidase A1" evidence="2">
    <location>
        <begin position="1"/>
        <end position="282"/>
    </location>
</feature>
<organism evidence="3 4">
    <name type="scientific">Podospora australis</name>
    <dbReference type="NCBI Taxonomy" id="1536484"/>
    <lineage>
        <taxon>Eukaryota</taxon>
        <taxon>Fungi</taxon>
        <taxon>Dikarya</taxon>
        <taxon>Ascomycota</taxon>
        <taxon>Pezizomycotina</taxon>
        <taxon>Sordariomycetes</taxon>
        <taxon>Sordariomycetidae</taxon>
        <taxon>Sordariales</taxon>
        <taxon>Podosporaceae</taxon>
        <taxon>Podospora</taxon>
    </lineage>
</organism>
<dbReference type="Pfam" id="PF00026">
    <property type="entry name" value="Asp"/>
    <property type="match status" value="1"/>
</dbReference>
<comment type="similarity">
    <text evidence="1">Belongs to the peptidase A1 family.</text>
</comment>
<dbReference type="SUPFAM" id="SSF50630">
    <property type="entry name" value="Acid proteases"/>
    <property type="match status" value="1"/>
</dbReference>